<evidence type="ECO:0000313" key="1">
    <source>
        <dbReference type="EMBL" id="KAF0746180.1"/>
    </source>
</evidence>
<dbReference type="PANTHER" id="PTHR31511">
    <property type="entry name" value="PROTEIN CBG23764"/>
    <property type="match status" value="1"/>
</dbReference>
<keyword evidence="2" id="KW-1185">Reference proteome</keyword>
<dbReference type="OrthoDB" id="6616771at2759"/>
<dbReference type="Proteomes" id="UP000478052">
    <property type="component" value="Unassembled WGS sequence"/>
</dbReference>
<dbReference type="PANTHER" id="PTHR31511:SF12">
    <property type="entry name" value="RHO TERMINATION FACTOR N-TERMINAL DOMAIN-CONTAINING PROTEIN"/>
    <property type="match status" value="1"/>
</dbReference>
<organism evidence="1 2">
    <name type="scientific">Aphis craccivora</name>
    <name type="common">Cowpea aphid</name>
    <dbReference type="NCBI Taxonomy" id="307492"/>
    <lineage>
        <taxon>Eukaryota</taxon>
        <taxon>Metazoa</taxon>
        <taxon>Ecdysozoa</taxon>
        <taxon>Arthropoda</taxon>
        <taxon>Hexapoda</taxon>
        <taxon>Insecta</taxon>
        <taxon>Pterygota</taxon>
        <taxon>Neoptera</taxon>
        <taxon>Paraneoptera</taxon>
        <taxon>Hemiptera</taxon>
        <taxon>Sternorrhyncha</taxon>
        <taxon>Aphidomorpha</taxon>
        <taxon>Aphidoidea</taxon>
        <taxon>Aphididae</taxon>
        <taxon>Aphidini</taxon>
        <taxon>Aphis</taxon>
        <taxon>Aphis</taxon>
    </lineage>
</organism>
<evidence type="ECO:0000313" key="2">
    <source>
        <dbReference type="Proteomes" id="UP000478052"/>
    </source>
</evidence>
<evidence type="ECO:0008006" key="3">
    <source>
        <dbReference type="Google" id="ProtNLM"/>
    </source>
</evidence>
<sequence>TRNGEEKVIFTELRFIDSLKFLSSSLEKLTNNLRNDSKLNLRNKFKELSKYVPKKHLDLVTRKLAYPYEYMDCEEKFNETCLPPIENFYRFAWDSMLRMKKVKLDLLTDVDQMLMIESGIRGGLSQCSQRYSKANNKYMGDKFKKKEESIFLEYLDANNLYGWAMREKSYSDQQGIIIKSKNILGNFRCKFLRVLRQ</sequence>
<reference evidence="1 2" key="1">
    <citation type="submission" date="2019-08" db="EMBL/GenBank/DDBJ databases">
        <title>Whole genome of Aphis craccivora.</title>
        <authorList>
            <person name="Voronova N.V."/>
            <person name="Shulinski R.S."/>
            <person name="Bandarenka Y.V."/>
            <person name="Zhorov D.G."/>
            <person name="Warner D."/>
        </authorList>
    </citation>
    <scope>NUCLEOTIDE SEQUENCE [LARGE SCALE GENOMIC DNA]</scope>
    <source>
        <strain evidence="1">180601</strain>
        <tissue evidence="1">Whole Body</tissue>
    </source>
</reference>
<protein>
    <recommendedName>
        <fullName evidence="3">DNA-directed DNA polymerase</fullName>
    </recommendedName>
</protein>
<dbReference type="EMBL" id="VUJU01007300">
    <property type="protein sequence ID" value="KAF0746180.1"/>
    <property type="molecule type" value="Genomic_DNA"/>
</dbReference>
<accession>A0A6G0XZQ4</accession>
<gene>
    <name evidence="1" type="ORF">FWK35_00028330</name>
</gene>
<feature type="non-terminal residue" evidence="1">
    <location>
        <position position="1"/>
    </location>
</feature>
<feature type="non-terminal residue" evidence="1">
    <location>
        <position position="197"/>
    </location>
</feature>
<proteinExistence type="predicted"/>
<name>A0A6G0XZQ4_APHCR</name>
<comment type="caution">
    <text evidence="1">The sequence shown here is derived from an EMBL/GenBank/DDBJ whole genome shotgun (WGS) entry which is preliminary data.</text>
</comment>
<dbReference type="AlphaFoldDB" id="A0A6G0XZQ4"/>